<dbReference type="UniPathway" id="UPA00618">
    <property type="reaction ID" value="UER00672"/>
</dbReference>
<feature type="non-terminal residue" evidence="12">
    <location>
        <position position="225"/>
    </location>
</feature>
<dbReference type="GO" id="GO:0005739">
    <property type="term" value="C:mitochondrion"/>
    <property type="evidence" value="ECO:0007669"/>
    <property type="project" value="TreeGrafter"/>
</dbReference>
<dbReference type="InterPro" id="IPR043129">
    <property type="entry name" value="ATPase_NBD"/>
</dbReference>
<evidence type="ECO:0000256" key="6">
    <source>
        <dbReference type="ARBA" id="ARBA00022777"/>
    </source>
</evidence>
<evidence type="ECO:0000313" key="12">
    <source>
        <dbReference type="RefSeq" id="XP_008486159.2"/>
    </source>
</evidence>
<dbReference type="Proteomes" id="UP000079169">
    <property type="component" value="Unplaced"/>
</dbReference>
<dbReference type="AlphaFoldDB" id="A0A1S3DS13"/>
<keyword evidence="4" id="KW-0808">Transferase</keyword>
<keyword evidence="11" id="KW-1185">Reference proteome</keyword>
<keyword evidence="8" id="KW-0067">ATP-binding</keyword>
<keyword evidence="7" id="KW-0319">Glycerol metabolism</keyword>
<evidence type="ECO:0000256" key="1">
    <source>
        <dbReference type="ARBA" id="ARBA00005190"/>
    </source>
</evidence>
<dbReference type="GO" id="GO:0005524">
    <property type="term" value="F:ATP binding"/>
    <property type="evidence" value="ECO:0007669"/>
    <property type="project" value="UniProtKB-KW"/>
</dbReference>
<proteinExistence type="inferred from homology"/>
<evidence type="ECO:0000256" key="5">
    <source>
        <dbReference type="ARBA" id="ARBA00022741"/>
    </source>
</evidence>
<comment type="pathway">
    <text evidence="1">Polyol metabolism; glycerol degradation via glycerol kinase pathway; sn-glycerol 3-phosphate from glycerol: step 1/1.</text>
</comment>
<organism evidence="11 12">
    <name type="scientific">Diaphorina citri</name>
    <name type="common">Asian citrus psyllid</name>
    <dbReference type="NCBI Taxonomy" id="121845"/>
    <lineage>
        <taxon>Eukaryota</taxon>
        <taxon>Metazoa</taxon>
        <taxon>Ecdysozoa</taxon>
        <taxon>Arthropoda</taxon>
        <taxon>Hexapoda</taxon>
        <taxon>Insecta</taxon>
        <taxon>Pterygota</taxon>
        <taxon>Neoptera</taxon>
        <taxon>Paraneoptera</taxon>
        <taxon>Hemiptera</taxon>
        <taxon>Sternorrhyncha</taxon>
        <taxon>Psylloidea</taxon>
        <taxon>Psyllidae</taxon>
        <taxon>Diaphorininae</taxon>
        <taxon>Diaphorina</taxon>
    </lineage>
</organism>
<dbReference type="PANTHER" id="PTHR10196">
    <property type="entry name" value="SUGAR KINASE"/>
    <property type="match status" value="1"/>
</dbReference>
<dbReference type="EC" id="2.7.1.30" evidence="3"/>
<feature type="domain" description="Carbohydrate kinase FGGY N-terminal" evidence="10">
    <location>
        <begin position="9"/>
        <end position="221"/>
    </location>
</feature>
<evidence type="ECO:0000313" key="11">
    <source>
        <dbReference type="Proteomes" id="UP000079169"/>
    </source>
</evidence>
<evidence type="ECO:0000256" key="7">
    <source>
        <dbReference type="ARBA" id="ARBA00022798"/>
    </source>
</evidence>
<reference evidence="12" key="1">
    <citation type="submission" date="2025-08" db="UniProtKB">
        <authorList>
            <consortium name="RefSeq"/>
        </authorList>
    </citation>
    <scope>IDENTIFICATION</scope>
</reference>
<evidence type="ECO:0000256" key="8">
    <source>
        <dbReference type="ARBA" id="ARBA00022840"/>
    </source>
</evidence>
<gene>
    <name evidence="12" type="primary">LOC103522849</name>
</gene>
<evidence type="ECO:0000256" key="4">
    <source>
        <dbReference type="ARBA" id="ARBA00022679"/>
    </source>
</evidence>
<dbReference type="FunFam" id="3.30.420.40:FF:000086">
    <property type="entry name" value="Glycerol kinase"/>
    <property type="match status" value="1"/>
</dbReference>
<evidence type="ECO:0000256" key="9">
    <source>
        <dbReference type="ARBA" id="ARBA00043149"/>
    </source>
</evidence>
<dbReference type="InterPro" id="IPR018483">
    <property type="entry name" value="Carb_kinase_FGGY_CS"/>
</dbReference>
<dbReference type="STRING" id="121845.A0A1S3DS13"/>
<dbReference type="GeneID" id="103522849"/>
<dbReference type="KEGG" id="dci:103522849"/>
<sequence>HVFQVFAASTSELLTYHKVELETLTPKEGWVEQDPMVILHLVEECIEKCVGYLVDLDINPNDIVAIGITNQRETTIVWDSTTGKPLYNAIVWSDVRTKSIVDTYASKIKNTTFLTTICGLPISTYFSAVKLNWLMDNVDEVKNAIKDNKCLFGTVDSWLIWNLTGGVDGGLHITDVTNASRTLLMNLRTLEWEPQLLKFFNIPSQILPQIRSSSEIYGCLKDGPL</sequence>
<dbReference type="GO" id="GO:0006641">
    <property type="term" value="P:triglyceride metabolic process"/>
    <property type="evidence" value="ECO:0007669"/>
    <property type="project" value="TreeGrafter"/>
</dbReference>
<dbReference type="RefSeq" id="XP_008486159.2">
    <property type="nucleotide sequence ID" value="XM_008487937.2"/>
</dbReference>
<evidence type="ECO:0000256" key="2">
    <source>
        <dbReference type="ARBA" id="ARBA00009156"/>
    </source>
</evidence>
<dbReference type="Pfam" id="PF00370">
    <property type="entry name" value="FGGY_N"/>
    <property type="match status" value="1"/>
</dbReference>
<dbReference type="PaxDb" id="121845-A0A1S3DS13"/>
<evidence type="ECO:0000259" key="10">
    <source>
        <dbReference type="Pfam" id="PF00370"/>
    </source>
</evidence>
<protein>
    <recommendedName>
        <fullName evidence="3">glycerol kinase</fullName>
        <ecNumber evidence="3">2.7.1.30</ecNumber>
    </recommendedName>
    <alternativeName>
        <fullName evidence="9">ATP:glycerol 3-phosphotransferase</fullName>
    </alternativeName>
</protein>
<dbReference type="GO" id="GO:0004370">
    <property type="term" value="F:glycerol kinase activity"/>
    <property type="evidence" value="ECO:0007669"/>
    <property type="project" value="UniProtKB-EC"/>
</dbReference>
<evidence type="ECO:0000256" key="3">
    <source>
        <dbReference type="ARBA" id="ARBA00012099"/>
    </source>
</evidence>
<dbReference type="Gene3D" id="3.30.420.40">
    <property type="match status" value="1"/>
</dbReference>
<dbReference type="PANTHER" id="PTHR10196:SF69">
    <property type="entry name" value="GLYCEROL KINASE"/>
    <property type="match status" value="1"/>
</dbReference>
<dbReference type="GO" id="GO:0019563">
    <property type="term" value="P:glycerol catabolic process"/>
    <property type="evidence" value="ECO:0007669"/>
    <property type="project" value="UniProtKB-UniPathway"/>
</dbReference>
<keyword evidence="5" id="KW-0547">Nucleotide-binding</keyword>
<dbReference type="GO" id="GO:0046167">
    <property type="term" value="P:glycerol-3-phosphate biosynthetic process"/>
    <property type="evidence" value="ECO:0007669"/>
    <property type="project" value="TreeGrafter"/>
</dbReference>
<dbReference type="PROSITE" id="PS00933">
    <property type="entry name" value="FGGY_KINASES_1"/>
    <property type="match status" value="1"/>
</dbReference>
<comment type="similarity">
    <text evidence="2">Belongs to the FGGY kinase family.</text>
</comment>
<keyword evidence="6" id="KW-0418">Kinase</keyword>
<dbReference type="SUPFAM" id="SSF53067">
    <property type="entry name" value="Actin-like ATPase domain"/>
    <property type="match status" value="1"/>
</dbReference>
<accession>A0A1S3DS13</accession>
<name>A0A1S3DS13_DIACI</name>
<dbReference type="InterPro" id="IPR018484">
    <property type="entry name" value="FGGY_N"/>
</dbReference>
<feature type="non-terminal residue" evidence="12">
    <location>
        <position position="1"/>
    </location>
</feature>